<accession>A0ACB8SGL8</accession>
<proteinExistence type="predicted"/>
<comment type="caution">
    <text evidence="1">The sequence shown here is derived from an EMBL/GenBank/DDBJ whole genome shotgun (WGS) entry which is preliminary data.</text>
</comment>
<evidence type="ECO:0000313" key="2">
    <source>
        <dbReference type="Proteomes" id="UP000814140"/>
    </source>
</evidence>
<feature type="non-terminal residue" evidence="1">
    <location>
        <position position="1"/>
    </location>
</feature>
<feature type="non-terminal residue" evidence="1">
    <location>
        <position position="254"/>
    </location>
</feature>
<dbReference type="EMBL" id="MU277289">
    <property type="protein sequence ID" value="KAI0055514.1"/>
    <property type="molecule type" value="Genomic_DNA"/>
</dbReference>
<keyword evidence="2" id="KW-1185">Reference proteome</keyword>
<protein>
    <submittedName>
        <fullName evidence="1">Uncharacterized protein</fullName>
    </submittedName>
</protein>
<evidence type="ECO:0000313" key="1">
    <source>
        <dbReference type="EMBL" id="KAI0055514.1"/>
    </source>
</evidence>
<reference evidence="1" key="2">
    <citation type="journal article" date="2022" name="New Phytol.">
        <title>Evolutionary transition to the ectomycorrhizal habit in the genomes of a hyperdiverse lineage of mushroom-forming fungi.</title>
        <authorList>
            <person name="Looney B."/>
            <person name="Miyauchi S."/>
            <person name="Morin E."/>
            <person name="Drula E."/>
            <person name="Courty P.E."/>
            <person name="Kohler A."/>
            <person name="Kuo A."/>
            <person name="LaButti K."/>
            <person name="Pangilinan J."/>
            <person name="Lipzen A."/>
            <person name="Riley R."/>
            <person name="Andreopoulos W."/>
            <person name="He G."/>
            <person name="Johnson J."/>
            <person name="Nolan M."/>
            <person name="Tritt A."/>
            <person name="Barry K.W."/>
            <person name="Grigoriev I.V."/>
            <person name="Nagy L.G."/>
            <person name="Hibbett D."/>
            <person name="Henrissat B."/>
            <person name="Matheny P.B."/>
            <person name="Labbe J."/>
            <person name="Martin F.M."/>
        </authorList>
    </citation>
    <scope>NUCLEOTIDE SEQUENCE</scope>
    <source>
        <strain evidence="1">HHB10654</strain>
    </source>
</reference>
<organism evidence="1 2">
    <name type="scientific">Artomyces pyxidatus</name>
    <dbReference type="NCBI Taxonomy" id="48021"/>
    <lineage>
        <taxon>Eukaryota</taxon>
        <taxon>Fungi</taxon>
        <taxon>Dikarya</taxon>
        <taxon>Basidiomycota</taxon>
        <taxon>Agaricomycotina</taxon>
        <taxon>Agaricomycetes</taxon>
        <taxon>Russulales</taxon>
        <taxon>Auriscalpiaceae</taxon>
        <taxon>Artomyces</taxon>
    </lineage>
</organism>
<dbReference type="Proteomes" id="UP000814140">
    <property type="component" value="Unassembled WGS sequence"/>
</dbReference>
<sequence>NLVDARMSFQDLITAVKSGSMHSQDLLVDHLSAFSSDAKKVSKGLQRFMVKVHGAADRILAVNEYTLSTIDARRNASSNARWLCDITGDRLPTDTCRLSRQMKDAFGMGVRQFEASTGELLRLAADLDLGFNRLDDHLDTIRDIVAHAANLHITEKEELLAGIWVRLGGNRRALAELKTRGKTLKSAILYHNKAHRYVTGAYSHLVGMEAELDGLRTFANEALTGSRGLEIEVLADTISRGVERLQQGQRVGRD</sequence>
<name>A0ACB8SGL8_9AGAM</name>
<gene>
    <name evidence="1" type="ORF">BV25DRAFT_1776639</name>
</gene>
<reference evidence="1" key="1">
    <citation type="submission" date="2021-03" db="EMBL/GenBank/DDBJ databases">
        <authorList>
            <consortium name="DOE Joint Genome Institute"/>
            <person name="Ahrendt S."/>
            <person name="Looney B.P."/>
            <person name="Miyauchi S."/>
            <person name="Morin E."/>
            <person name="Drula E."/>
            <person name="Courty P.E."/>
            <person name="Chicoki N."/>
            <person name="Fauchery L."/>
            <person name="Kohler A."/>
            <person name="Kuo A."/>
            <person name="Labutti K."/>
            <person name="Pangilinan J."/>
            <person name="Lipzen A."/>
            <person name="Riley R."/>
            <person name="Andreopoulos W."/>
            <person name="He G."/>
            <person name="Johnson J."/>
            <person name="Barry K.W."/>
            <person name="Grigoriev I.V."/>
            <person name="Nagy L."/>
            <person name="Hibbett D."/>
            <person name="Henrissat B."/>
            <person name="Matheny P.B."/>
            <person name="Labbe J."/>
            <person name="Martin F."/>
        </authorList>
    </citation>
    <scope>NUCLEOTIDE SEQUENCE</scope>
    <source>
        <strain evidence="1">HHB10654</strain>
    </source>
</reference>